<keyword evidence="4" id="KW-1185">Reference proteome</keyword>
<dbReference type="EMBL" id="FCQH01000013">
    <property type="protein sequence ID" value="CVL02618.1"/>
    <property type="molecule type" value="Genomic_DNA"/>
</dbReference>
<gene>
    <name evidence="3" type="ORF">FMAN_00121</name>
</gene>
<feature type="compositionally biased region" description="Polar residues" evidence="2">
    <location>
        <begin position="152"/>
        <end position="163"/>
    </location>
</feature>
<sequence length="1602" mass="181924">MERKNNLGSGLPAKSEPTERIFWSTADRLHLLAYLDWCVQRCGNFEITAPGYLENATGKLFSKERIRRKLYQEWRSYGICKNFNDIFELGTTGLTPLVDEEQEMFHQIINSIIPGQEASHIGSRSLHPDARSSTLSAPRSIFSTSRSRDSTKVSTPQPGSSSVIPEHPRQQTKVKHSLWPTGLGLNDGLSEHELAGDDDIESVQSDSRSILSIIESPERSDIEPRLAPTMPTPQKNTVVEWETRTMEAECIIRNKTRVCKEAFQRCFQIQDLAEDDWLEQKSAEFNWWISGLNADKIGPGSLDSRLMLRPDVRDVVVDLLQSMIIALSECEDIAKKEDIAEDESLEESSSDSQDLTTAELRRTPSPWSDMSDSSGSDAKSSENGKAVGDLYQEQKFYIETNIEIMIRIYTAIKKSGLKFRNQRADDDLARAEERYQHERSRLGEHNALYGSDPSIGEHERFRRFLTRLVLQNGYKEGLLRIIESSIQRLIIKHGPEANGHPDLNRQKTLLVVLRAYLYDTSRLTPIQRRLINANVVRRNRLIHAGNAEKAQPRTKQDEPQPLQKLPIANEVTQQSQVEERKLDQHGKIPAATLSHTPPVPGPISRKSFVSQAATGLASNFSITTALVPMKKTRSAVTKMSDRVATIDYPKCPATKGPFPCPYCPSILSHAYTERNKWRAHVAQDLCAYVCIFEPCESPDDMYTSTYEWMSHMARHHSAMEWVCTECSKHGASIAENASIHSFEDSFDLRAHILSIHPEMDESEVQLMVNAGNRPVGIQKVACPLCRPGLVSNRSGEEDETVVHPGSCAEETALVHLEEDDHIATHIHEFSLQAFPWPNETKSQDKSEMSFSNSTASTRQKVTIPASGNPDPIFEIKNYLYNQLEIPHNVQDARKDPLLPRNVPRETQRSTDIRREYIERVLEMNLGYRYPKRLLIAIDFGTTYSAVSYVDMAEGCADNFVDPRSIRSIGNYPDTWHYHNDPMGMEVPTQVMYPLDRHFRHRFNIDDPEGHLKSGDSVGAPVTDEDGDILMLSDVSGEFRWGYQVHEVWNRPSTHSNPNNQPLSRFKLLLDDNVLSESVRRDISQTINTLRGKEIIQEPLQVISDFLTYLLGHTRSQLRRQGFDESYETEMILCVPASWTQEACRDMLACLELAMKRADFPRGDLKNKCIDNLFIVSESEAAATYMLSTSIEIKAEECFILLDSGGGIVDASTYQVSMQEPLRLETEIVAPEGCLHGSSYLNEDFRAYLEGILSEETYLNDGVETIHGIAERITFAEFEKRIKRGFDYNLTTSRKEIYIRGLRDNPAKGFRNECLYIPKQKIQEIFFRHLDAIVEIVKSQLEEAREKGYTVWKVVLTGGFGNSISLFQRLQEFLEGYGREHNCRMVLIAPGEGTSIINAVASGAILRALDKGNGPARIARSSYGILRTEAFGQYPEHAGQMPSYDRHDGMPYMEQTIDWVLKLGQLVPSVWECEPFTCSHTFDVWPVRPLICKEMLYVSDRATRSHFRITHPNNQGAKYVGEIEIDFSYLRDQLVPVEPALRSDEKKFGERHYWISFTLVIKLVGCNLECKFWHKSLIPRVSFLADILEVLLSMAGMWSRNVA</sequence>
<evidence type="ECO:0000256" key="1">
    <source>
        <dbReference type="SAM" id="Coils"/>
    </source>
</evidence>
<dbReference type="InterPro" id="IPR043129">
    <property type="entry name" value="ATPase_NBD"/>
</dbReference>
<feature type="coiled-coil region" evidence="1">
    <location>
        <begin position="414"/>
        <end position="441"/>
    </location>
</feature>
<feature type="compositionally biased region" description="Polar residues" evidence="2">
    <location>
        <begin position="131"/>
        <end position="145"/>
    </location>
</feature>
<dbReference type="PANTHER" id="PTHR42749:SF8">
    <property type="entry name" value="HSP70 FAMILY PROTEIN (AFU_ORTHOLOGUE AFUA_3G13740)"/>
    <property type="match status" value="1"/>
</dbReference>
<evidence type="ECO:0000313" key="4">
    <source>
        <dbReference type="Proteomes" id="UP000184255"/>
    </source>
</evidence>
<feature type="region of interest" description="Disordered" evidence="2">
    <location>
        <begin position="840"/>
        <end position="865"/>
    </location>
</feature>
<dbReference type="RefSeq" id="XP_041687664.1">
    <property type="nucleotide sequence ID" value="XM_041821932.1"/>
</dbReference>
<feature type="compositionally biased region" description="Basic and acidic residues" evidence="2">
    <location>
        <begin position="577"/>
        <end position="586"/>
    </location>
</feature>
<comment type="caution">
    <text evidence="3">The sequence shown here is derived from an EMBL/GenBank/DDBJ whole genome shotgun (WGS) entry which is preliminary data.</text>
</comment>
<feature type="region of interest" description="Disordered" evidence="2">
    <location>
        <begin position="339"/>
        <end position="385"/>
    </location>
</feature>
<accession>A0A1L7TVK1</accession>
<evidence type="ECO:0000256" key="2">
    <source>
        <dbReference type="SAM" id="MobiDB-lite"/>
    </source>
</evidence>
<dbReference type="GeneID" id="65079394"/>
<feature type="region of interest" description="Disordered" evidence="2">
    <location>
        <begin position="119"/>
        <end position="175"/>
    </location>
</feature>
<protein>
    <submittedName>
        <fullName evidence="3">Related to hsp70 protein</fullName>
    </submittedName>
</protein>
<dbReference type="CDD" id="cd10170">
    <property type="entry name" value="ASKHA_NBD_HSP70"/>
    <property type="match status" value="1"/>
</dbReference>
<feature type="region of interest" description="Disordered" evidence="2">
    <location>
        <begin position="568"/>
        <end position="601"/>
    </location>
</feature>
<proteinExistence type="predicted"/>
<feature type="compositionally biased region" description="Low complexity" evidence="2">
    <location>
        <begin position="365"/>
        <end position="378"/>
    </location>
</feature>
<evidence type="ECO:0000313" key="3">
    <source>
        <dbReference type="EMBL" id="CVL02618.1"/>
    </source>
</evidence>
<dbReference type="PANTHER" id="PTHR42749">
    <property type="entry name" value="CELL SHAPE-DETERMINING PROTEIN MREB"/>
    <property type="match status" value="1"/>
</dbReference>
<dbReference type="VEuPathDB" id="FungiDB:FMAN_00121"/>
<dbReference type="Gene3D" id="3.30.420.40">
    <property type="match status" value="1"/>
</dbReference>
<dbReference type="SUPFAM" id="SSF53067">
    <property type="entry name" value="Actin-like ATPase domain"/>
    <property type="match status" value="2"/>
</dbReference>
<feature type="compositionally biased region" description="Acidic residues" evidence="2">
    <location>
        <begin position="339"/>
        <end position="349"/>
    </location>
</feature>
<dbReference type="Proteomes" id="UP000184255">
    <property type="component" value="Unassembled WGS sequence"/>
</dbReference>
<name>A0A1L7TVK1_FUSMA</name>
<keyword evidence="1" id="KW-0175">Coiled coil</keyword>
<reference evidence="4" key="1">
    <citation type="journal article" date="2016" name="Genome Biol. Evol.">
        <title>Comparative 'omics' of the Fusarium fujikuroi species complex highlights differences in genetic potential and metabolite synthesis.</title>
        <authorList>
            <person name="Niehaus E.-M."/>
            <person name="Muensterkoetter M."/>
            <person name="Proctor R.H."/>
            <person name="Brown D.W."/>
            <person name="Sharon A."/>
            <person name="Idan Y."/>
            <person name="Oren-Young L."/>
            <person name="Sieber C.M."/>
            <person name="Novak O."/>
            <person name="Pencik A."/>
            <person name="Tarkowska D."/>
            <person name="Hromadova K."/>
            <person name="Freeman S."/>
            <person name="Maymon M."/>
            <person name="Elazar M."/>
            <person name="Youssef S.A."/>
            <person name="El-Shabrawy E.S.M."/>
            <person name="Shalaby A.B.A."/>
            <person name="Houterman P."/>
            <person name="Brock N.L."/>
            <person name="Burkhardt I."/>
            <person name="Tsavkelova E.A."/>
            <person name="Dickschat J.S."/>
            <person name="Galuszka P."/>
            <person name="Gueldener U."/>
            <person name="Tudzynski B."/>
        </authorList>
    </citation>
    <scope>NUCLEOTIDE SEQUENCE [LARGE SCALE GENOMIC DNA]</scope>
    <source>
        <strain evidence="4">MRC7560</strain>
    </source>
</reference>
<feature type="compositionally biased region" description="Polar residues" evidence="2">
    <location>
        <begin position="848"/>
        <end position="860"/>
    </location>
</feature>
<organism evidence="3 4">
    <name type="scientific">Fusarium mangiferae</name>
    <name type="common">Mango malformation disease fungus</name>
    <dbReference type="NCBI Taxonomy" id="192010"/>
    <lineage>
        <taxon>Eukaryota</taxon>
        <taxon>Fungi</taxon>
        <taxon>Dikarya</taxon>
        <taxon>Ascomycota</taxon>
        <taxon>Pezizomycotina</taxon>
        <taxon>Sordariomycetes</taxon>
        <taxon>Hypocreomycetidae</taxon>
        <taxon>Hypocreales</taxon>
        <taxon>Nectriaceae</taxon>
        <taxon>Fusarium</taxon>
        <taxon>Fusarium fujikuroi species complex</taxon>
    </lineage>
</organism>